<keyword evidence="7 9" id="KW-0206">Cytoskeleton</keyword>
<keyword evidence="4 9" id="KW-0493">Microtubule</keyword>
<comment type="subunit">
    <text evidence="9">Cytoplasmic dynein consists of two catalytic heavy chains (HCs) and a number of non-catalytic subunits which present intermediate chains (ICs), light intermediate chains (LICs) and light chains (LCs).</text>
</comment>
<dbReference type="GO" id="GO:0043935">
    <property type="term" value="P:sexual sporulation resulting in formation of a cellular spore"/>
    <property type="evidence" value="ECO:0007669"/>
    <property type="project" value="UniProtKB-ARBA"/>
</dbReference>
<keyword evidence="5 9" id="KW-0243">Dynein</keyword>
<dbReference type="GO" id="GO:0005868">
    <property type="term" value="C:cytoplasmic dynein complex"/>
    <property type="evidence" value="ECO:0007669"/>
    <property type="project" value="TreeGrafter"/>
</dbReference>
<dbReference type="InterPro" id="IPR037177">
    <property type="entry name" value="DLC_sf"/>
</dbReference>
<dbReference type="SUPFAM" id="SSF54648">
    <property type="entry name" value="DLC"/>
    <property type="match status" value="1"/>
</dbReference>
<dbReference type="InterPro" id="IPR001372">
    <property type="entry name" value="Dynein_light_chain_typ-1/2"/>
</dbReference>
<dbReference type="GO" id="GO:0005874">
    <property type="term" value="C:microtubule"/>
    <property type="evidence" value="ECO:0007669"/>
    <property type="project" value="UniProtKB-KW"/>
</dbReference>
<dbReference type="EMBL" id="CP144060">
    <property type="protein sequence ID" value="WWD21255.1"/>
    <property type="molecule type" value="Genomic_DNA"/>
</dbReference>
<comment type="function">
    <text evidence="8">Acts as one of several non-catalytic accessory components of the cytoplasmic dynein complex that are thought to be involved in linking dynein to cargos and to adapter proteins that regulate dynein function. Cytoplasmic dynein 1 acts as a motor for the intracellular retrograde motility of vesicles and organelles along microtubules. May play a role in changing or maintaining the spatial distribution of cytoskeletal structures. Also a component of the nuclear pore complex.</text>
</comment>
<dbReference type="GO" id="GO:0045505">
    <property type="term" value="F:dynein intermediate chain binding"/>
    <property type="evidence" value="ECO:0007669"/>
    <property type="project" value="TreeGrafter"/>
</dbReference>
<name>A0A5M6C092_9TREE</name>
<sequence>MSDFDRESKPNTGLGSTAATLRGQQLKAVIKNVDMSEDMQQKSVDTVVAAIEKYDQEKDIAMHIKKEFDRMYGTTWHCVVGKNFGSFVTHETKNFIYFYLGPIAILLWKTS</sequence>
<comment type="subcellular location">
    <subcellularLocation>
        <location evidence="1 9">Cytoplasm</location>
        <location evidence="1 9">Cytoskeleton</location>
    </subcellularLocation>
</comment>
<dbReference type="RefSeq" id="XP_031861475.1">
    <property type="nucleotide sequence ID" value="XM_032004244.1"/>
</dbReference>
<comment type="similarity">
    <text evidence="2 9">Belongs to the dynein light chain family.</text>
</comment>
<reference evidence="10" key="1">
    <citation type="submission" date="2017-08" db="EMBL/GenBank/DDBJ databases">
        <authorList>
            <person name="Cuomo C."/>
            <person name="Billmyre B."/>
            <person name="Heitman J."/>
        </authorList>
    </citation>
    <scope>NUCLEOTIDE SEQUENCE</scope>
    <source>
        <strain evidence="10">CBS 12478</strain>
    </source>
</reference>
<reference evidence="10" key="2">
    <citation type="submission" date="2024-01" db="EMBL/GenBank/DDBJ databases">
        <title>Comparative genomics of Cryptococcus and Kwoniella reveals pathogenesis evolution and contrasting modes of karyotype evolution via chromosome fusion or intercentromeric recombination.</title>
        <authorList>
            <person name="Coelho M.A."/>
            <person name="David-Palma M."/>
            <person name="Shea T."/>
            <person name="Bowers K."/>
            <person name="McGinley-Smith S."/>
            <person name="Mohammad A.W."/>
            <person name="Gnirke A."/>
            <person name="Yurkov A.M."/>
            <person name="Nowrousian M."/>
            <person name="Sun S."/>
            <person name="Cuomo C.A."/>
            <person name="Heitman J."/>
        </authorList>
    </citation>
    <scope>NUCLEOTIDE SEQUENCE</scope>
    <source>
        <strain evidence="10">CBS 12478</strain>
    </source>
</reference>
<comment type="function">
    <text evidence="9">Acts as one of several non-catalytic accessory components of the cytoplasmic dynein complex that are thought to be involved in linking dynein to cargos and to adapter proteins that regulate dynein function. Cytoplasmic dynein acts as a motor for the intracellular retrograde motility of vesicles and organelles along microtubules. May play a role in changing or maintaining the spatial distribution of cytoskeletal structures.</text>
</comment>
<dbReference type="SMART" id="SM01375">
    <property type="entry name" value="Dynein_light"/>
    <property type="match status" value="1"/>
</dbReference>
<evidence type="ECO:0000256" key="4">
    <source>
        <dbReference type="ARBA" id="ARBA00022701"/>
    </source>
</evidence>
<dbReference type="AlphaFoldDB" id="A0A5M6C092"/>
<dbReference type="PROSITE" id="PS01239">
    <property type="entry name" value="DYNEIN_LIGHT_1"/>
    <property type="match status" value="1"/>
</dbReference>
<evidence type="ECO:0000256" key="2">
    <source>
        <dbReference type="ARBA" id="ARBA00010156"/>
    </source>
</evidence>
<evidence type="ECO:0000256" key="5">
    <source>
        <dbReference type="ARBA" id="ARBA00023017"/>
    </source>
</evidence>
<dbReference type="PANTHER" id="PTHR11886:SF35">
    <property type="entry name" value="DYNEIN LIGHT CHAIN"/>
    <property type="match status" value="1"/>
</dbReference>
<dbReference type="InterPro" id="IPR019763">
    <property type="entry name" value="Dynein_light_1/2_CS"/>
</dbReference>
<keyword evidence="3 9" id="KW-0963">Cytoplasm</keyword>
<dbReference type="KEGG" id="ksn:43588377"/>
<dbReference type="PANTHER" id="PTHR11886">
    <property type="entry name" value="DYNEIN LIGHT CHAIN"/>
    <property type="match status" value="1"/>
</dbReference>
<dbReference type="Pfam" id="PF01221">
    <property type="entry name" value="Dynein_light"/>
    <property type="match status" value="1"/>
</dbReference>
<evidence type="ECO:0000256" key="9">
    <source>
        <dbReference type="RuleBase" id="RU365010"/>
    </source>
</evidence>
<dbReference type="CDD" id="cd21452">
    <property type="entry name" value="DLC-like_DYNLL1_DYNLL2"/>
    <property type="match status" value="1"/>
</dbReference>
<proteinExistence type="inferred from homology"/>
<accession>A0A5M6C092</accession>
<dbReference type="GeneID" id="43588377"/>
<protein>
    <recommendedName>
        <fullName evidence="9">Dynein light chain</fullName>
    </recommendedName>
</protein>
<evidence type="ECO:0000256" key="3">
    <source>
        <dbReference type="ARBA" id="ARBA00022490"/>
    </source>
</evidence>
<evidence type="ECO:0000256" key="6">
    <source>
        <dbReference type="ARBA" id="ARBA00023175"/>
    </source>
</evidence>
<dbReference type="OrthoDB" id="10033309at2759"/>
<evidence type="ECO:0000256" key="1">
    <source>
        <dbReference type="ARBA" id="ARBA00004245"/>
    </source>
</evidence>
<dbReference type="Proteomes" id="UP000322225">
    <property type="component" value="Chromosome 10"/>
</dbReference>
<evidence type="ECO:0000256" key="8">
    <source>
        <dbReference type="ARBA" id="ARBA00055833"/>
    </source>
</evidence>
<keyword evidence="9" id="KW-0813">Transport</keyword>
<dbReference type="Gene3D" id="3.30.740.10">
    <property type="entry name" value="Protein Inhibitor Of Neuronal Nitric Oxide Synthase"/>
    <property type="match status" value="1"/>
</dbReference>
<evidence type="ECO:0000313" key="11">
    <source>
        <dbReference type="Proteomes" id="UP000322225"/>
    </source>
</evidence>
<keyword evidence="6 9" id="KW-0505">Motor protein</keyword>
<dbReference type="GO" id="GO:0030473">
    <property type="term" value="P:nuclear migration along microtubule"/>
    <property type="evidence" value="ECO:0007669"/>
    <property type="project" value="UniProtKB-ARBA"/>
</dbReference>
<gene>
    <name evidence="10" type="ORF">CI109_105739</name>
</gene>
<evidence type="ECO:0000256" key="7">
    <source>
        <dbReference type="ARBA" id="ARBA00023212"/>
    </source>
</evidence>
<organism evidence="10 11">
    <name type="scientific">Kwoniella shandongensis</name>
    <dbReference type="NCBI Taxonomy" id="1734106"/>
    <lineage>
        <taxon>Eukaryota</taxon>
        <taxon>Fungi</taxon>
        <taxon>Dikarya</taxon>
        <taxon>Basidiomycota</taxon>
        <taxon>Agaricomycotina</taxon>
        <taxon>Tremellomycetes</taxon>
        <taxon>Tremellales</taxon>
        <taxon>Cryptococcaceae</taxon>
        <taxon>Kwoniella</taxon>
    </lineage>
</organism>
<evidence type="ECO:0000313" key="10">
    <source>
        <dbReference type="EMBL" id="WWD21255.1"/>
    </source>
</evidence>
<keyword evidence="11" id="KW-1185">Reference proteome</keyword>
<dbReference type="FunFam" id="3.30.740.10:FF:000001">
    <property type="entry name" value="Dynein light chain"/>
    <property type="match status" value="1"/>
</dbReference>